<evidence type="ECO:0000256" key="7">
    <source>
        <dbReference type="ARBA" id="ARBA00022989"/>
    </source>
</evidence>
<feature type="region of interest" description="Disordered" evidence="11">
    <location>
        <begin position="180"/>
        <end position="200"/>
    </location>
</feature>
<dbReference type="AlphaFoldDB" id="U4L1I5"/>
<dbReference type="EMBL" id="HF935494">
    <property type="protein sequence ID" value="CCX09722.1"/>
    <property type="molecule type" value="Genomic_DNA"/>
</dbReference>
<reference evidence="13 14" key="1">
    <citation type="journal article" date="2013" name="PLoS Genet.">
        <title>The genome and development-dependent transcriptomes of Pyronema confluens: a window into fungal evolution.</title>
        <authorList>
            <person name="Traeger S."/>
            <person name="Altegoer F."/>
            <person name="Freitag M."/>
            <person name="Gabaldon T."/>
            <person name="Kempken F."/>
            <person name="Kumar A."/>
            <person name="Marcet-Houben M."/>
            <person name="Poggeler S."/>
            <person name="Stajich J.E."/>
            <person name="Nowrousian M."/>
        </authorList>
    </citation>
    <scope>NUCLEOTIDE SEQUENCE [LARGE SCALE GENOMIC DNA]</scope>
    <source>
        <strain evidence="14">CBS 100304</strain>
        <tissue evidence="13">Vegetative mycelium</tissue>
    </source>
</reference>
<dbReference type="PIRSF" id="PIRSF017290">
    <property type="entry name" value="ROT1_prd"/>
    <property type="match status" value="1"/>
</dbReference>
<gene>
    <name evidence="13" type="ORF">PCON_09315</name>
</gene>
<organism evidence="13 14">
    <name type="scientific">Pyronema omphalodes (strain CBS 100304)</name>
    <name type="common">Pyronema confluens</name>
    <dbReference type="NCBI Taxonomy" id="1076935"/>
    <lineage>
        <taxon>Eukaryota</taxon>
        <taxon>Fungi</taxon>
        <taxon>Dikarya</taxon>
        <taxon>Ascomycota</taxon>
        <taxon>Pezizomycotina</taxon>
        <taxon>Pezizomycetes</taxon>
        <taxon>Pezizales</taxon>
        <taxon>Pyronemataceae</taxon>
        <taxon>Pyronema</taxon>
    </lineage>
</organism>
<evidence type="ECO:0000256" key="8">
    <source>
        <dbReference type="ARBA" id="ARBA00023136"/>
    </source>
</evidence>
<dbReference type="OMA" id="YKPPQML"/>
<dbReference type="GO" id="GO:0005789">
    <property type="term" value="C:endoplasmic reticulum membrane"/>
    <property type="evidence" value="ECO:0007669"/>
    <property type="project" value="UniProtKB-SubCell"/>
</dbReference>
<dbReference type="Pfam" id="PF10681">
    <property type="entry name" value="Rot1"/>
    <property type="match status" value="1"/>
</dbReference>
<comment type="subcellular location">
    <subcellularLocation>
        <location evidence="1">Endoplasmic reticulum membrane</location>
        <topology evidence="1">Single-pass type I membrane protein</topology>
    </subcellularLocation>
</comment>
<dbReference type="eggNOG" id="ENOG502QQTG">
    <property type="taxonomic scope" value="Eukaryota"/>
</dbReference>
<evidence type="ECO:0000256" key="1">
    <source>
        <dbReference type="ARBA" id="ARBA00004115"/>
    </source>
</evidence>
<keyword evidence="6 10" id="KW-0256">Endoplasmic reticulum</keyword>
<feature type="chain" id="PRO_5004651038" description="Protein ROT1" evidence="12">
    <location>
        <begin position="19"/>
        <end position="242"/>
    </location>
</feature>
<evidence type="ECO:0000313" key="14">
    <source>
        <dbReference type="Proteomes" id="UP000018144"/>
    </source>
</evidence>
<dbReference type="GO" id="GO:0006458">
    <property type="term" value="P:'de novo' protein folding"/>
    <property type="evidence" value="ECO:0007669"/>
    <property type="project" value="InterPro"/>
</dbReference>
<feature type="signal peptide" evidence="12">
    <location>
        <begin position="1"/>
        <end position="18"/>
    </location>
</feature>
<dbReference type="PANTHER" id="PTHR28090:SF1">
    <property type="entry name" value="PROTEIN ROT1"/>
    <property type="match status" value="1"/>
</dbReference>
<name>U4L1I5_PYROM</name>
<evidence type="ECO:0000256" key="4">
    <source>
        <dbReference type="ARBA" id="ARBA00022692"/>
    </source>
</evidence>
<keyword evidence="14" id="KW-1185">Reference proteome</keyword>
<evidence type="ECO:0000256" key="2">
    <source>
        <dbReference type="ARBA" id="ARBA00007149"/>
    </source>
</evidence>
<evidence type="ECO:0000256" key="6">
    <source>
        <dbReference type="ARBA" id="ARBA00022824"/>
    </source>
</evidence>
<evidence type="ECO:0000256" key="10">
    <source>
        <dbReference type="PIRNR" id="PIRNR017290"/>
    </source>
</evidence>
<evidence type="ECO:0000256" key="3">
    <source>
        <dbReference type="ARBA" id="ARBA00017291"/>
    </source>
</evidence>
<keyword evidence="8 10" id="KW-0472">Membrane</keyword>
<dbReference type="PANTHER" id="PTHR28090">
    <property type="entry name" value="PROTEIN ROT1"/>
    <property type="match status" value="1"/>
</dbReference>
<dbReference type="Proteomes" id="UP000018144">
    <property type="component" value="Unassembled WGS sequence"/>
</dbReference>
<dbReference type="OrthoDB" id="5327821at2759"/>
<dbReference type="GO" id="GO:0051082">
    <property type="term" value="F:unfolded protein binding"/>
    <property type="evidence" value="ECO:0007669"/>
    <property type="project" value="TreeGrafter"/>
</dbReference>
<dbReference type="STRING" id="1076935.U4L1I5"/>
<evidence type="ECO:0000313" key="13">
    <source>
        <dbReference type="EMBL" id="CCX09722.1"/>
    </source>
</evidence>
<evidence type="ECO:0000256" key="9">
    <source>
        <dbReference type="ARBA" id="ARBA00024969"/>
    </source>
</evidence>
<sequence>MLPKTLILIAAAATTATAQATVSDPQLVGTWVSKSGTVVTGPDIYNPTADTLNEPRLPGSSFSFTADGHYENALYTVVANPTTPSCPSAVIQWQHGTYIRYANGSLSLQPIKEDGRQLYADPCTNDKSIYTKYNQTEIYKWYEIITDARHKKPRLNLYQFDGAPANPLYLEYRPPQMLPTTAFHSTRPTDNENKKGRRKRDIGYEAIRNIKGVEKMGSVKEEWLVVLGIGMTALGSVGFFWF</sequence>
<evidence type="ECO:0000256" key="5">
    <source>
        <dbReference type="ARBA" id="ARBA00022729"/>
    </source>
</evidence>
<dbReference type="InterPro" id="IPR019623">
    <property type="entry name" value="Rot1"/>
</dbReference>
<keyword evidence="4" id="KW-0812">Transmembrane</keyword>
<comment type="function">
    <text evidence="9 10">Required for normal levels of the cell wall 1,6-beta-glucan. Involved in a protein folding machinery chaperoning proteins acting in various physiological processes including cell wall synthesis and lysis of autophagic bodies.</text>
</comment>
<evidence type="ECO:0000256" key="12">
    <source>
        <dbReference type="SAM" id="SignalP"/>
    </source>
</evidence>
<keyword evidence="7" id="KW-1133">Transmembrane helix</keyword>
<accession>U4L1I5</accession>
<comment type="similarity">
    <text evidence="2 10">Belongs to the ROT1 family.</text>
</comment>
<proteinExistence type="inferred from homology"/>
<keyword evidence="5 12" id="KW-0732">Signal</keyword>
<protein>
    <recommendedName>
        <fullName evidence="3 10">Protein ROT1</fullName>
    </recommendedName>
</protein>
<evidence type="ECO:0000256" key="11">
    <source>
        <dbReference type="SAM" id="MobiDB-lite"/>
    </source>
</evidence>